<dbReference type="Proteomes" id="UP000464013">
    <property type="component" value="Chromosome"/>
</dbReference>
<feature type="transmembrane region" description="Helical" evidence="1">
    <location>
        <begin position="322"/>
        <end position="346"/>
    </location>
</feature>
<reference evidence="3 4" key="1">
    <citation type="submission" date="2019-01" db="EMBL/GenBank/DDBJ databases">
        <title>Complete genome of a denitifying bacterium Halomons sp. BC-M4-5.</title>
        <authorList>
            <person name="Wang L."/>
            <person name="Shao Z."/>
        </authorList>
    </citation>
    <scope>NUCLEOTIDE SEQUENCE [LARGE SCALE GENOMIC DNA]</scope>
    <source>
        <strain evidence="3 4">BC-M4-5</strain>
    </source>
</reference>
<keyword evidence="4" id="KW-1185">Reference proteome</keyword>
<keyword evidence="1" id="KW-1133">Transmembrane helix</keyword>
<feature type="transmembrane region" description="Helical" evidence="1">
    <location>
        <begin position="61"/>
        <end position="84"/>
    </location>
</feature>
<feature type="transmembrane region" description="Helical" evidence="1">
    <location>
        <begin position="142"/>
        <end position="163"/>
    </location>
</feature>
<dbReference type="RefSeq" id="WP_159554140.1">
    <property type="nucleotide sequence ID" value="NZ_CP035042.1"/>
</dbReference>
<feature type="domain" description="DUF112" evidence="2">
    <location>
        <begin position="20"/>
        <end position="442"/>
    </location>
</feature>
<dbReference type="Pfam" id="PF01970">
    <property type="entry name" value="TctA"/>
    <property type="match status" value="1"/>
</dbReference>
<feature type="transmembrane region" description="Helical" evidence="1">
    <location>
        <begin position="417"/>
        <end position="446"/>
    </location>
</feature>
<feature type="transmembrane region" description="Helical" evidence="1">
    <location>
        <begin position="467"/>
        <end position="489"/>
    </location>
</feature>
<dbReference type="PANTHER" id="PTHR35342:SF5">
    <property type="entry name" value="TRICARBOXYLIC TRANSPORT PROTEIN"/>
    <property type="match status" value="1"/>
</dbReference>
<evidence type="ECO:0000313" key="3">
    <source>
        <dbReference type="EMBL" id="QHC51167.1"/>
    </source>
</evidence>
<dbReference type="PRINTS" id="PR00173">
    <property type="entry name" value="EDTRNSPORT"/>
</dbReference>
<dbReference type="PANTHER" id="PTHR35342">
    <property type="entry name" value="TRICARBOXYLIC TRANSPORT PROTEIN"/>
    <property type="match status" value="1"/>
</dbReference>
<dbReference type="AlphaFoldDB" id="A0A6I6STN3"/>
<keyword evidence="1" id="KW-0812">Transmembrane</keyword>
<dbReference type="OrthoDB" id="9781349at2"/>
<evidence type="ECO:0000259" key="2">
    <source>
        <dbReference type="Pfam" id="PF01970"/>
    </source>
</evidence>
<evidence type="ECO:0000256" key="1">
    <source>
        <dbReference type="SAM" id="Phobius"/>
    </source>
</evidence>
<sequence>MDILQSLMLGFATSLTFSNILAALVGAGLGIIVGAIPGLGSVTGIALLLPLTFQMDPITGIIMLGALYYGCMYGGSYSAILLNIPGDAPAVVTSLDGYPLSQQGHGGKALFTANISSFIGGTVGIVMLTFMGPVLAHVGLMFGPAEVAALILLALCSIGWLLGDNPVKGLISTFIGVMLATIGIGTAFGQPRFTFDSMYLLNGISFIPLVIGMFGFSQVLVMMVNRVDPSAKGLSGRLGLKESLLDRKEARSIVPVSLRSGVVGNLVGILPGAGATTGSFLSYVLEKKVGRNGAELGKGRIQGVAASEAGNNAAAAGSFAPLLSLGIPGSGTAAVLLGGLMMWGLQPGPLLFQNNPDFVWGLISSMYLGNVMAVLAALAIIPFLVKLLLIPASIMIPVIAVVCVVGSYSVNNSMFDVWFMLGAGVVAFFMTAARYPIAPLLLAFVLTPRLETSLRQALDISRGDPMIFLRSPIAATLLTLILLFVLYPLGKRLFMTARRRGHKVTAE</sequence>
<gene>
    <name evidence="3" type="ORF">EKK97_18465</name>
</gene>
<feature type="transmembrane region" description="Helical" evidence="1">
    <location>
        <begin position="169"/>
        <end position="188"/>
    </location>
</feature>
<dbReference type="EMBL" id="CP035042">
    <property type="protein sequence ID" value="QHC51167.1"/>
    <property type="molecule type" value="Genomic_DNA"/>
</dbReference>
<proteinExistence type="predicted"/>
<feature type="transmembrane region" description="Helical" evidence="1">
    <location>
        <begin position="109"/>
        <end position="130"/>
    </location>
</feature>
<dbReference type="KEGG" id="htx:EKK97_18465"/>
<dbReference type="InterPro" id="IPR002823">
    <property type="entry name" value="DUF112_TM"/>
</dbReference>
<name>A0A6I6STN3_9GAMM</name>
<keyword evidence="1" id="KW-0472">Membrane</keyword>
<protein>
    <submittedName>
        <fullName evidence="3">Tricarboxylate transporter</fullName>
    </submittedName>
</protein>
<evidence type="ECO:0000313" key="4">
    <source>
        <dbReference type="Proteomes" id="UP000464013"/>
    </source>
</evidence>
<feature type="transmembrane region" description="Helical" evidence="1">
    <location>
        <begin position="388"/>
        <end position="411"/>
    </location>
</feature>
<accession>A0A6I6STN3</accession>
<feature type="transmembrane region" description="Helical" evidence="1">
    <location>
        <begin position="262"/>
        <end position="285"/>
    </location>
</feature>
<feature type="transmembrane region" description="Helical" evidence="1">
    <location>
        <begin position="200"/>
        <end position="224"/>
    </location>
</feature>
<feature type="transmembrane region" description="Helical" evidence="1">
    <location>
        <begin position="358"/>
        <end position="381"/>
    </location>
</feature>
<organism evidence="3 4">
    <name type="scientific">Billgrantia tianxiuensis</name>
    <dbReference type="NCBI Taxonomy" id="2497861"/>
    <lineage>
        <taxon>Bacteria</taxon>
        <taxon>Pseudomonadati</taxon>
        <taxon>Pseudomonadota</taxon>
        <taxon>Gammaproteobacteria</taxon>
        <taxon>Oceanospirillales</taxon>
        <taxon>Halomonadaceae</taxon>
        <taxon>Billgrantia</taxon>
    </lineage>
</organism>
<feature type="transmembrane region" description="Helical" evidence="1">
    <location>
        <begin position="20"/>
        <end position="49"/>
    </location>
</feature>